<dbReference type="AlphaFoldDB" id="A0A167QQN4"/>
<dbReference type="PANTHER" id="PTHR33938">
    <property type="entry name" value="FERULOYL ESTERASE B-RELATED"/>
    <property type="match status" value="1"/>
</dbReference>
<dbReference type="GO" id="GO:0072330">
    <property type="term" value="P:monocarboxylic acid biosynthetic process"/>
    <property type="evidence" value="ECO:0007669"/>
    <property type="project" value="UniProtKB-ARBA"/>
</dbReference>
<dbReference type="GO" id="GO:0046872">
    <property type="term" value="F:metal ion binding"/>
    <property type="evidence" value="ECO:0007669"/>
    <property type="project" value="UniProtKB-KW"/>
</dbReference>
<evidence type="ECO:0000256" key="8">
    <source>
        <dbReference type="ARBA" id="ARBA00023157"/>
    </source>
</evidence>
<organism evidence="12">
    <name type="scientific">Penicillium chrysogenum</name>
    <name type="common">Penicillium notatum</name>
    <dbReference type="NCBI Taxonomy" id="5076"/>
    <lineage>
        <taxon>Eukaryota</taxon>
        <taxon>Fungi</taxon>
        <taxon>Dikarya</taxon>
        <taxon>Ascomycota</taxon>
        <taxon>Pezizomycotina</taxon>
        <taxon>Eurotiomycetes</taxon>
        <taxon>Eurotiomycetidae</taxon>
        <taxon>Eurotiales</taxon>
        <taxon>Aspergillaceae</taxon>
        <taxon>Penicillium</taxon>
        <taxon>Penicillium chrysogenum species complex</taxon>
    </lineage>
</organism>
<protein>
    <recommendedName>
        <fullName evidence="10">Carboxylic ester hydrolase</fullName>
        <ecNumber evidence="10">3.1.1.-</ecNumber>
    </recommendedName>
</protein>
<evidence type="ECO:0000256" key="10">
    <source>
        <dbReference type="RuleBase" id="RU361238"/>
    </source>
</evidence>
<evidence type="ECO:0000256" key="2">
    <source>
        <dbReference type="ARBA" id="ARBA00022487"/>
    </source>
</evidence>
<keyword evidence="3" id="KW-0858">Xylan degradation</keyword>
<dbReference type="PANTHER" id="PTHR33938:SF15">
    <property type="entry name" value="FERULOYL ESTERASE B-RELATED"/>
    <property type="match status" value="1"/>
</dbReference>
<evidence type="ECO:0000256" key="6">
    <source>
        <dbReference type="ARBA" id="ARBA00022801"/>
    </source>
</evidence>
<dbReference type="EC" id="3.1.1.-" evidence="10"/>
<evidence type="ECO:0000256" key="5">
    <source>
        <dbReference type="ARBA" id="ARBA00022729"/>
    </source>
</evidence>
<name>A0A167QQN4_PENCH</name>
<keyword evidence="2" id="KW-0719">Serine esterase</keyword>
<feature type="compositionally biased region" description="Basic and acidic residues" evidence="11">
    <location>
        <begin position="689"/>
        <end position="706"/>
    </location>
</feature>
<keyword evidence="5 10" id="KW-0732">Signal</keyword>
<keyword evidence="3" id="KW-0624">Polysaccharide degradation</keyword>
<keyword evidence="6 10" id="KW-0378">Hydrolase</keyword>
<keyword evidence="4" id="KW-0479">Metal-binding</keyword>
<feature type="chain" id="PRO_5007749280" description="Carboxylic ester hydrolase" evidence="10">
    <location>
        <begin position="20"/>
        <end position="984"/>
    </location>
</feature>
<dbReference type="GO" id="GO:0030600">
    <property type="term" value="F:feruloyl esterase activity"/>
    <property type="evidence" value="ECO:0007669"/>
    <property type="project" value="UniProtKB-EC"/>
</dbReference>
<evidence type="ECO:0000256" key="7">
    <source>
        <dbReference type="ARBA" id="ARBA00022837"/>
    </source>
</evidence>
<dbReference type="InterPro" id="IPR011118">
    <property type="entry name" value="Tannase/feruloyl_esterase"/>
</dbReference>
<feature type="region of interest" description="Disordered" evidence="11">
    <location>
        <begin position="606"/>
        <end position="984"/>
    </location>
</feature>
<reference evidence="12" key="1">
    <citation type="journal article" date="2014" name="Genome Announc.">
        <title>Complete sequencing and chromosome-scale genome assembly of the industrial progenitor strain P2niaD18 from the penicillin producer Penicillium chrysogenum.</title>
        <authorList>
            <person name="Specht T."/>
            <person name="Dahlmann T.A."/>
            <person name="Zadra I."/>
            <person name="Kurnsteiner H."/>
            <person name="Kuck U."/>
        </authorList>
    </citation>
    <scope>NUCLEOTIDE SEQUENCE [LARGE SCALE GENOMIC DNA]</scope>
    <source>
        <strain evidence="12">P2niaD18</strain>
    </source>
</reference>
<dbReference type="GO" id="GO:0017000">
    <property type="term" value="P:antibiotic biosynthetic process"/>
    <property type="evidence" value="ECO:0007669"/>
    <property type="project" value="UniProtKB-ARBA"/>
</dbReference>
<dbReference type="Gene3D" id="3.40.50.1820">
    <property type="entry name" value="alpha/beta hydrolase"/>
    <property type="match status" value="1"/>
</dbReference>
<evidence type="ECO:0000313" key="12">
    <source>
        <dbReference type="EMBL" id="KZN85049.1"/>
    </source>
</evidence>
<feature type="compositionally biased region" description="Basic and acidic residues" evidence="11">
    <location>
        <begin position="878"/>
        <end position="897"/>
    </location>
</feature>
<dbReference type="Pfam" id="PF07519">
    <property type="entry name" value="Tannase"/>
    <property type="match status" value="1"/>
</dbReference>
<feature type="compositionally biased region" description="Basic and acidic residues" evidence="11">
    <location>
        <begin position="817"/>
        <end position="832"/>
    </location>
</feature>
<dbReference type="SUPFAM" id="SSF53474">
    <property type="entry name" value="alpha/beta-Hydrolases"/>
    <property type="match status" value="1"/>
</dbReference>
<sequence>MTRLHVLPLLAAMGSLALASQDAFQSKCVEFGAQIDIPNVKVNFAEFVQGGTNLSLADNPPSCGRSNQAVPVDLCRVAMAVSTSNSSEITLEAWFPREYKGRFLSTGNGGISGCIQYYDLAYTAQLGFATVGANNGHNGTSGKPFYRQPEVIEDYAYRSVHTGVVIGKELTKQFYEEGFDKSYYLGCSTGGRQGWKSVQKYPNDFDGVVAGAPAIGLVNLFSWSAHFYPITGSPTSDTFLSPAEWKIVHEEIIRQCDAIDGAEDGIIEDTDLCHPVLETLTCDPSASSKTSCLTSAQVNTAQQVLSPFYGINGTLLYPRMQPGSEILAAPIMYSGAPFQYSQDWYRYVVYNNPAWSGANFTVKDAAVALRQNPYNIQTWDGDISSFKNGGGKILHYHGLQDQLISSDNSKLYYSHVSKTMKLPPNKLDEFYRFFPISGMAHCGDGDGAYGIGQGASTYAGTDPEDNVLMAMVRWVEEGKAPETVRGTKFSDGPGSEVEYKRRHCRWPRRNVFKGPGNYTDENAWHLRTDHRLKPHRSYPSDRVYSGDNPAHPRVSSSQPPHNPSALPAPFPDPIAMADPAMDEFAQTRGPDDLFDDEIIPISTEEQQAQTEIITPEPEPHPEPEEVQVPKKPAPEQPIPRGETPQRGRGERGRGRRGRGKGGRGGRESEQKRSESSPRKKTPVNAPAAEARETAASKPEKPVESKEQTAPVEEGNGEDSAANGADAQRVPAVRGDRSATGGLRKPKLTEEELSKRIAAAKENAVKKAAAHARAEADQASFMEREQEAAKKRREELAHRRVMDSEREKNRQRKLKAQTGREWDSQKREEDYDPRGGGSQFRRGMHGGVSGAVRRDFEDSRSEDAADHTGGNRGRGRGRGGRDRGSPRVPQGDRPRKGLADSIFATESPAAPGLDDKSAFPALPERPKKTETKPVSVPETKVKAETKAEPKTETAPAPSKSQTAMDKLDDTFSPITGTWADQFEDE</sequence>
<feature type="compositionally biased region" description="Basic and acidic residues" evidence="11">
    <location>
        <begin position="664"/>
        <end position="677"/>
    </location>
</feature>
<evidence type="ECO:0000256" key="1">
    <source>
        <dbReference type="ARBA" id="ARBA00006249"/>
    </source>
</evidence>
<feature type="compositionally biased region" description="Pro residues" evidence="11">
    <location>
        <begin position="560"/>
        <end position="572"/>
    </location>
</feature>
<feature type="compositionally biased region" description="Basic residues" evidence="11">
    <location>
        <begin position="653"/>
        <end position="663"/>
    </location>
</feature>
<feature type="compositionally biased region" description="Basic and acidic residues" evidence="11">
    <location>
        <begin position="938"/>
        <end position="950"/>
    </location>
</feature>
<comment type="catalytic activity">
    <reaction evidence="9">
        <text>feruloyl-polysaccharide + H2O = ferulate + polysaccharide.</text>
        <dbReference type="EC" id="3.1.1.73"/>
    </reaction>
</comment>
<dbReference type="Proteomes" id="UP000076449">
    <property type="component" value="Chromosome III"/>
</dbReference>
<accession>A0A167QQN4</accession>
<evidence type="ECO:0000256" key="4">
    <source>
        <dbReference type="ARBA" id="ARBA00022723"/>
    </source>
</evidence>
<feature type="compositionally biased region" description="Basic and acidic residues" evidence="11">
    <location>
        <begin position="771"/>
        <end position="807"/>
    </location>
</feature>
<keyword evidence="7" id="KW-0106">Calcium</keyword>
<keyword evidence="3" id="KW-0119">Carbohydrate metabolism</keyword>
<dbReference type="EMBL" id="CM002800">
    <property type="protein sequence ID" value="KZN85049.1"/>
    <property type="molecule type" value="Genomic_DNA"/>
</dbReference>
<comment type="similarity">
    <text evidence="1 10">Belongs to the tannase family.</text>
</comment>
<gene>
    <name evidence="12" type="ORF">EN45_092200</name>
</gene>
<evidence type="ECO:0000256" key="11">
    <source>
        <dbReference type="SAM" id="MobiDB-lite"/>
    </source>
</evidence>
<feature type="compositionally biased region" description="Basic and acidic residues" evidence="11">
    <location>
        <begin position="851"/>
        <end position="865"/>
    </location>
</feature>
<dbReference type="GO" id="GO:0045493">
    <property type="term" value="P:xylan catabolic process"/>
    <property type="evidence" value="ECO:0007669"/>
    <property type="project" value="UniProtKB-KW"/>
</dbReference>
<feature type="compositionally biased region" description="Basic and acidic residues" evidence="11">
    <location>
        <begin position="643"/>
        <end position="652"/>
    </location>
</feature>
<feature type="signal peptide" evidence="10">
    <location>
        <begin position="1"/>
        <end position="19"/>
    </location>
</feature>
<evidence type="ECO:0000256" key="9">
    <source>
        <dbReference type="ARBA" id="ARBA00034075"/>
    </source>
</evidence>
<feature type="region of interest" description="Disordered" evidence="11">
    <location>
        <begin position="532"/>
        <end position="576"/>
    </location>
</feature>
<keyword evidence="8" id="KW-1015">Disulfide bond</keyword>
<proteinExistence type="inferred from homology"/>
<evidence type="ECO:0000256" key="3">
    <source>
        <dbReference type="ARBA" id="ARBA00022651"/>
    </source>
</evidence>
<dbReference type="InterPro" id="IPR029058">
    <property type="entry name" value="AB_hydrolase_fold"/>
</dbReference>